<accession>A0AAV0VHL9</accession>
<gene>
    <name evidence="2" type="ORF">MEUPH1_LOCUS1011</name>
</gene>
<dbReference type="AlphaFoldDB" id="A0AAV0VHL9"/>
<keyword evidence="3" id="KW-1185">Reference proteome</keyword>
<name>A0AAV0VHL9_9HEMI</name>
<reference evidence="2 3" key="1">
    <citation type="submission" date="2023-01" db="EMBL/GenBank/DDBJ databases">
        <authorList>
            <person name="Whitehead M."/>
        </authorList>
    </citation>
    <scope>NUCLEOTIDE SEQUENCE [LARGE SCALE GENOMIC DNA]</scope>
</reference>
<dbReference type="EMBL" id="CARXXK010000001">
    <property type="protein sequence ID" value="CAI6343794.1"/>
    <property type="molecule type" value="Genomic_DNA"/>
</dbReference>
<evidence type="ECO:0000313" key="2">
    <source>
        <dbReference type="EMBL" id="CAI6343794.1"/>
    </source>
</evidence>
<dbReference type="Proteomes" id="UP001160148">
    <property type="component" value="Unassembled WGS sequence"/>
</dbReference>
<feature type="signal peptide" evidence="1">
    <location>
        <begin position="1"/>
        <end position="16"/>
    </location>
</feature>
<organism evidence="2 3">
    <name type="scientific">Macrosiphum euphorbiae</name>
    <name type="common">potato aphid</name>
    <dbReference type="NCBI Taxonomy" id="13131"/>
    <lineage>
        <taxon>Eukaryota</taxon>
        <taxon>Metazoa</taxon>
        <taxon>Ecdysozoa</taxon>
        <taxon>Arthropoda</taxon>
        <taxon>Hexapoda</taxon>
        <taxon>Insecta</taxon>
        <taxon>Pterygota</taxon>
        <taxon>Neoptera</taxon>
        <taxon>Paraneoptera</taxon>
        <taxon>Hemiptera</taxon>
        <taxon>Sternorrhyncha</taxon>
        <taxon>Aphidomorpha</taxon>
        <taxon>Aphidoidea</taxon>
        <taxon>Aphididae</taxon>
        <taxon>Macrosiphini</taxon>
        <taxon>Macrosiphum</taxon>
    </lineage>
</organism>
<evidence type="ECO:0000313" key="3">
    <source>
        <dbReference type="Proteomes" id="UP001160148"/>
    </source>
</evidence>
<comment type="caution">
    <text evidence="2">The sequence shown here is derived from an EMBL/GenBank/DDBJ whole genome shotgun (WGS) entry which is preliminary data.</text>
</comment>
<protein>
    <submittedName>
        <fullName evidence="2">Uncharacterized protein</fullName>
    </submittedName>
</protein>
<proteinExistence type="predicted"/>
<keyword evidence="1" id="KW-0732">Signal</keyword>
<sequence>MVHIATVLIILVTAFSITDNLLGNIWLEAIFNSTIVIDKYHNMVFPEAIFKSYGVNHDEPKTLKLDVSNYFEDFSNKIIKLDNLFRQIHRESITLFEDETSVKILPYCISAVAYTNDEICFGDTVIRNLENLKLVNIEVGRSSIHEKKINRYLYATHEFDELVISGTTDFVEYNSRDKYNISLRDSHLIIYRDYENLGFFSLEIPSLKSYSGSNHDKYVEHAVDMHLKRSHDMNFYLPVDGFYGLLNQLENEINTPSVFFPENVTFDCSDFPERDVTKARELSISTINMRLNEQLNYDVINNVKFVEMGDSYNMRFSITFNKLAFTSKMSVILDKLLVLDEDVLVEMKNLYIEVVYFSAYFPLYKVHVHIKNGLSLSAEKTIDPYFYTPHFKTKLSSCIKATTLYNLQSTLRLVKVKDSGLNNIPKVNFNLF</sequence>
<evidence type="ECO:0000256" key="1">
    <source>
        <dbReference type="SAM" id="SignalP"/>
    </source>
</evidence>
<feature type="chain" id="PRO_5043606224" evidence="1">
    <location>
        <begin position="17"/>
        <end position="432"/>
    </location>
</feature>